<dbReference type="InterPro" id="IPR021660">
    <property type="entry name" value="DUF3253"/>
</dbReference>
<dbReference type="AlphaFoldDB" id="K1WYT1"/>
<dbReference type="HOGENOM" id="CLU_133948_0_0_1"/>
<dbReference type="Proteomes" id="UP000006753">
    <property type="component" value="Unassembled WGS sequence"/>
</dbReference>
<dbReference type="Pfam" id="PF10013">
    <property type="entry name" value="DUF2256"/>
    <property type="match status" value="1"/>
</dbReference>
<evidence type="ECO:0008006" key="3">
    <source>
        <dbReference type="Google" id="ProtNLM"/>
    </source>
</evidence>
<dbReference type="SUPFAM" id="SSF46785">
    <property type="entry name" value="Winged helix' DNA-binding domain"/>
    <property type="match status" value="1"/>
</dbReference>
<proteinExistence type="predicted"/>
<dbReference type="EMBL" id="JH921448">
    <property type="protein sequence ID" value="EKD13788.1"/>
    <property type="molecule type" value="Genomic_DNA"/>
</dbReference>
<gene>
    <name evidence="1" type="ORF">MBM_07989</name>
</gene>
<dbReference type="RefSeq" id="XP_007295878.1">
    <property type="nucleotide sequence ID" value="XM_007295816.1"/>
</dbReference>
<name>K1WYT1_MARBU</name>
<dbReference type="Pfam" id="PF11625">
    <property type="entry name" value="DUF3253"/>
    <property type="match status" value="1"/>
</dbReference>
<dbReference type="InterPro" id="IPR036388">
    <property type="entry name" value="WH-like_DNA-bd_sf"/>
</dbReference>
<accession>K1WYT1</accession>
<keyword evidence="2" id="KW-1185">Reference proteome</keyword>
<dbReference type="OrthoDB" id="537467at2759"/>
<dbReference type="InterPro" id="IPR036390">
    <property type="entry name" value="WH_DNA-bd_sf"/>
</dbReference>
<dbReference type="PANTHER" id="PTHR37463">
    <property type="entry name" value="GSL3115 PROTEIN"/>
    <property type="match status" value="1"/>
</dbReference>
<organism evidence="1 2">
    <name type="scientific">Marssonina brunnea f. sp. multigermtubi (strain MB_m1)</name>
    <name type="common">Marssonina leaf spot fungus</name>
    <dbReference type="NCBI Taxonomy" id="1072389"/>
    <lineage>
        <taxon>Eukaryota</taxon>
        <taxon>Fungi</taxon>
        <taxon>Dikarya</taxon>
        <taxon>Ascomycota</taxon>
        <taxon>Pezizomycotina</taxon>
        <taxon>Leotiomycetes</taxon>
        <taxon>Helotiales</taxon>
        <taxon>Drepanopezizaceae</taxon>
        <taxon>Drepanopeziza</taxon>
    </lineage>
</organism>
<dbReference type="KEGG" id="mbe:MBM_07989"/>
<evidence type="ECO:0000313" key="1">
    <source>
        <dbReference type="EMBL" id="EKD13788.1"/>
    </source>
</evidence>
<dbReference type="InParanoid" id="K1WYT1"/>
<dbReference type="Gene3D" id="1.10.10.10">
    <property type="entry name" value="Winged helix-like DNA-binding domain superfamily/Winged helix DNA-binding domain"/>
    <property type="match status" value="1"/>
</dbReference>
<dbReference type="GeneID" id="18763924"/>
<reference evidence="1 2" key="1">
    <citation type="journal article" date="2012" name="BMC Genomics">
        <title>Sequencing the genome of Marssonina brunnea reveals fungus-poplar co-evolution.</title>
        <authorList>
            <person name="Zhu S."/>
            <person name="Cao Y.-Z."/>
            <person name="Jiang C."/>
            <person name="Tan B.-Y."/>
            <person name="Wang Z."/>
            <person name="Feng S."/>
            <person name="Zhang L."/>
            <person name="Su X.-H."/>
            <person name="Brejova B."/>
            <person name="Vinar T."/>
            <person name="Xu M."/>
            <person name="Wang M.-X."/>
            <person name="Zhang S.-G."/>
            <person name="Huang M.-R."/>
            <person name="Wu R."/>
            <person name="Zhou Y."/>
        </authorList>
    </citation>
    <scope>NUCLEOTIDE SEQUENCE [LARGE SCALE GENOMIC DNA]</scope>
    <source>
        <strain evidence="1 2">MB_m1</strain>
    </source>
</reference>
<sequence length="170" mass="19078">MSPLTVDALIKMCATCGRQISWRKKWEKNWASVTYCSDSCRKHKVRPKPHSLDLSFESKILSLLSERRAVQGPAAVVTCEEAEEETLQERKWRVAEDHNHTGPAGDSRNSLDHVPGHVQAQAHAQPPSKTRERCRQAARRLAARGDIVITQNGKVVEPSFAKGVMELKFP</sequence>
<dbReference type="OMA" id="CGRTITW"/>
<protein>
    <recommendedName>
        <fullName evidence="3">DUF2256 and DUF3253 domain-containing protein</fullName>
    </recommendedName>
</protein>
<dbReference type="eggNOG" id="ENOG502R9KD">
    <property type="taxonomic scope" value="Eukaryota"/>
</dbReference>
<dbReference type="PANTHER" id="PTHR37463:SF1">
    <property type="entry name" value="DUF2256 DOMAIN-CONTAINING PROTEIN"/>
    <property type="match status" value="1"/>
</dbReference>
<evidence type="ECO:0000313" key="2">
    <source>
        <dbReference type="Proteomes" id="UP000006753"/>
    </source>
</evidence>
<dbReference type="InterPro" id="IPR017136">
    <property type="entry name" value="UCP037205"/>
</dbReference>